<evidence type="ECO:0000313" key="4">
    <source>
        <dbReference type="Proteomes" id="UP000018689"/>
    </source>
</evidence>
<feature type="transmembrane region" description="Helical" evidence="1">
    <location>
        <begin position="14"/>
        <end position="36"/>
    </location>
</feature>
<sequence length="266" mass="29903">MFFSKKATYKTKHYMALCANVIYFGVFLFAIFIQLIRFPSKLSAKDLLLINLLMVLSARIILYLLSYHELACTHHTDNKNSLMKYKKVAHTAEVLSTTIAIIIQIIAIHQVAAGNLEIVSSNKTAIHTKGAVDFACILIKLLIASPLLIYFNYHRMKQNKHTTQKKHLVCLFSLSIVSLVISLIAFVGKIINVLEQTRFFSLFDTENHHNNGPINFPLGPIIRISCIAISILLTITILKIELSTNLALSDIEIQDQHKILNNSVSG</sequence>
<dbReference type="PATRIC" id="fig|1423892.3.peg.403"/>
<keyword evidence="1" id="KW-1133">Transmembrane helix</keyword>
<evidence type="ECO:0000313" key="2">
    <source>
        <dbReference type="EMBL" id="AHC39175.1"/>
    </source>
</evidence>
<evidence type="ECO:0000313" key="3">
    <source>
        <dbReference type="EMBL" id="AHC39183.1"/>
    </source>
</evidence>
<feature type="transmembrane region" description="Helical" evidence="1">
    <location>
        <begin position="88"/>
        <end position="111"/>
    </location>
</feature>
<name>V9R5X7_9RICK</name>
<keyword evidence="4" id="KW-1185">Reference proteome</keyword>
<gene>
    <name evidence="2" type="ORF">EMUR_01975</name>
    <name evidence="3" type="ORF">EMUR_02025</name>
</gene>
<feature type="transmembrane region" description="Helical" evidence="1">
    <location>
        <begin position="131"/>
        <end position="151"/>
    </location>
</feature>
<reference evidence="2 4" key="1">
    <citation type="journal article" date="2014" name="Genome Announc.">
        <title>Complete Genome Sequence of Ehrlichia muris Strain AS145T, a Model Monocytotropic Ehrlichia Strain.</title>
        <authorList>
            <person name="Thirumalapura N.R."/>
            <person name="Qin X."/>
            <person name="Kuriakose J.A."/>
            <person name="Walker D.H."/>
        </authorList>
    </citation>
    <scope>NUCLEOTIDE SEQUENCE [LARGE SCALE GENOMIC DNA]</scope>
    <source>
        <strain evidence="2">AS145</strain>
        <strain evidence="4">AS154</strain>
    </source>
</reference>
<dbReference type="HOGENOM" id="CLU_1048625_0_0_5"/>
<dbReference type="KEGG" id="emr:EMUR_02025"/>
<dbReference type="Proteomes" id="UP000018689">
    <property type="component" value="Chromosome"/>
</dbReference>
<protein>
    <submittedName>
        <fullName evidence="2">Uncharacterized protein</fullName>
    </submittedName>
</protein>
<dbReference type="EMBL" id="CP006917">
    <property type="protein sequence ID" value="AHC39175.1"/>
    <property type="molecule type" value="Genomic_DNA"/>
</dbReference>
<evidence type="ECO:0000256" key="1">
    <source>
        <dbReference type="SAM" id="Phobius"/>
    </source>
</evidence>
<dbReference type="KEGG" id="emr:EMUR_01975"/>
<dbReference type="RefSeq" id="WP_024072012.1">
    <property type="nucleotide sequence ID" value="NC_023063.1"/>
</dbReference>
<feature type="transmembrane region" description="Helical" evidence="1">
    <location>
        <begin position="48"/>
        <end position="67"/>
    </location>
</feature>
<keyword evidence="1" id="KW-0812">Transmembrane</keyword>
<dbReference type="AlphaFoldDB" id="V9R5X7"/>
<proteinExistence type="predicted"/>
<feature type="transmembrane region" description="Helical" evidence="1">
    <location>
        <begin position="214"/>
        <end position="238"/>
    </location>
</feature>
<dbReference type="EMBL" id="CP006917">
    <property type="protein sequence ID" value="AHC39183.1"/>
    <property type="molecule type" value="Genomic_DNA"/>
</dbReference>
<feature type="transmembrane region" description="Helical" evidence="1">
    <location>
        <begin position="171"/>
        <end position="194"/>
    </location>
</feature>
<dbReference type="OrthoDB" id="7163238at2"/>
<accession>V9R5X7</accession>
<keyword evidence="1" id="KW-0472">Membrane</keyword>
<organism evidence="2 4">
    <name type="scientific">Ehrlichia muris AS145</name>
    <dbReference type="NCBI Taxonomy" id="1423892"/>
    <lineage>
        <taxon>Bacteria</taxon>
        <taxon>Pseudomonadati</taxon>
        <taxon>Pseudomonadota</taxon>
        <taxon>Alphaproteobacteria</taxon>
        <taxon>Rickettsiales</taxon>
        <taxon>Anaplasmataceae</taxon>
        <taxon>Ehrlichia</taxon>
    </lineage>
</organism>